<organism evidence="1">
    <name type="scientific">seawater metagenome</name>
    <dbReference type="NCBI Taxonomy" id="1561972"/>
    <lineage>
        <taxon>unclassified sequences</taxon>
        <taxon>metagenomes</taxon>
        <taxon>ecological metagenomes</taxon>
    </lineage>
</organism>
<gene>
    <name evidence="1" type="ORF">CPAV1605_1099</name>
</gene>
<proteinExistence type="predicted"/>
<dbReference type="AlphaFoldDB" id="A0A5E8CIZ3"/>
<protein>
    <submittedName>
        <fullName evidence="1">Uncharacterized protein</fullName>
    </submittedName>
</protein>
<accession>A0A5E8CIZ3</accession>
<name>A0A5E8CIZ3_9ZZZZ</name>
<sequence length="175" mass="20564">MSVKKLEMDSVYVLPACVKTLDDYTIIIKSENNHTQKIKTKMYKCECRHCTSSGDTTKLWKNGEEQPLISHLVEHSKKNRGFFMFSCPLCKDHNTFLPSIPSDIYNHIKLHHPEWIDAHKGKKKGYFPVIYCKDCKELTTYQHKHCFFCPNTAGGYKYFKTKNDLDYHLLRCHPK</sequence>
<evidence type="ECO:0000313" key="1">
    <source>
        <dbReference type="EMBL" id="VVU95348.1"/>
    </source>
</evidence>
<reference evidence="1" key="1">
    <citation type="submission" date="2019-09" db="EMBL/GenBank/DDBJ databases">
        <authorList>
            <person name="Needham M D."/>
        </authorList>
    </citation>
    <scope>NUCLEOTIDE SEQUENCE</scope>
</reference>
<dbReference type="EMBL" id="CABVLZ010000004">
    <property type="protein sequence ID" value="VVU95348.1"/>
    <property type="molecule type" value="Genomic_DNA"/>
</dbReference>